<protein>
    <recommendedName>
        <fullName evidence="1">Transposase InsH N-terminal domain-containing protein</fullName>
    </recommendedName>
</protein>
<dbReference type="EMBL" id="FNBL01000008">
    <property type="protein sequence ID" value="SDF90174.1"/>
    <property type="molecule type" value="Genomic_DNA"/>
</dbReference>
<sequence length="105" mass="12152">MMGTQDAPAQLFYDFDLDRHVPSDHMLREIDRFLDMDGMREVLRPFYSSPRTSLNRPGLIIRMLVIGYIMGIRSERRLWRDEDKLEIVLSVGIGGATVTQVALRL</sequence>
<reference evidence="2 3" key="1">
    <citation type="submission" date="2016-10" db="EMBL/GenBank/DDBJ databases">
        <authorList>
            <person name="de Groot N.N."/>
        </authorList>
    </citation>
    <scope>NUCLEOTIDE SEQUENCE [LARGE SCALE GENOMIC DNA]</scope>
    <source>
        <strain evidence="2 3">DSM 27375</strain>
    </source>
</reference>
<dbReference type="AlphaFoldDB" id="A0A1G7PV86"/>
<dbReference type="Pfam" id="PF05598">
    <property type="entry name" value="DUF772"/>
    <property type="match status" value="1"/>
</dbReference>
<gene>
    <name evidence="2" type="ORF">SAMN04488117_108170</name>
</gene>
<dbReference type="Proteomes" id="UP000182284">
    <property type="component" value="Unassembled WGS sequence"/>
</dbReference>
<evidence type="ECO:0000313" key="2">
    <source>
        <dbReference type="EMBL" id="SDF90174.1"/>
    </source>
</evidence>
<evidence type="ECO:0000259" key="1">
    <source>
        <dbReference type="Pfam" id="PF05598"/>
    </source>
</evidence>
<accession>A0A1G7PV86</accession>
<name>A0A1G7PV86_9RHOB</name>
<evidence type="ECO:0000313" key="3">
    <source>
        <dbReference type="Proteomes" id="UP000182284"/>
    </source>
</evidence>
<proteinExistence type="predicted"/>
<organism evidence="2 3">
    <name type="scientific">Celeribacter baekdonensis</name>
    <dbReference type="NCBI Taxonomy" id="875171"/>
    <lineage>
        <taxon>Bacteria</taxon>
        <taxon>Pseudomonadati</taxon>
        <taxon>Pseudomonadota</taxon>
        <taxon>Alphaproteobacteria</taxon>
        <taxon>Rhodobacterales</taxon>
        <taxon>Roseobacteraceae</taxon>
        <taxon>Celeribacter</taxon>
    </lineage>
</organism>
<dbReference type="InterPro" id="IPR008490">
    <property type="entry name" value="Transposase_InsH_N"/>
</dbReference>
<feature type="domain" description="Transposase InsH N-terminal" evidence="1">
    <location>
        <begin position="16"/>
        <end position="79"/>
    </location>
</feature>